<accession>A0ABS7PV82</accession>
<reference evidence="2 3" key="1">
    <citation type="submission" date="2021-08" db="EMBL/GenBank/DDBJ databases">
        <authorList>
            <person name="Tuo L."/>
        </authorList>
    </citation>
    <scope>NUCLEOTIDE SEQUENCE [LARGE SCALE GENOMIC DNA]</scope>
    <source>
        <strain evidence="2 3">JCM 31229</strain>
    </source>
</reference>
<dbReference type="EMBL" id="JAINVV010000011">
    <property type="protein sequence ID" value="MBY8825108.1"/>
    <property type="molecule type" value="Genomic_DNA"/>
</dbReference>
<evidence type="ECO:0000256" key="1">
    <source>
        <dbReference type="SAM" id="MobiDB-lite"/>
    </source>
</evidence>
<dbReference type="RefSeq" id="WP_222992212.1">
    <property type="nucleotide sequence ID" value="NZ_JAINVV010000011.1"/>
</dbReference>
<organism evidence="2 3">
    <name type="scientific">Sphingomonas colocasiae</name>
    <dbReference type="NCBI Taxonomy" id="1848973"/>
    <lineage>
        <taxon>Bacteria</taxon>
        <taxon>Pseudomonadati</taxon>
        <taxon>Pseudomonadota</taxon>
        <taxon>Alphaproteobacteria</taxon>
        <taxon>Sphingomonadales</taxon>
        <taxon>Sphingomonadaceae</taxon>
        <taxon>Sphingomonas</taxon>
    </lineage>
</organism>
<dbReference type="Proteomes" id="UP000706039">
    <property type="component" value="Unassembled WGS sequence"/>
</dbReference>
<protein>
    <submittedName>
        <fullName evidence="2">Uncharacterized protein</fullName>
    </submittedName>
</protein>
<sequence length="107" mass="11297">MDESTPQQKRIAGPIGRAGRLPDAVRAIRARHYGPERAAPGVIARDLGLSYQKVAAILQPRQAFPAFTADAALLPAHPTPLRGEGGGPPFAQALPIPSPTPFEETGR</sequence>
<feature type="region of interest" description="Disordered" evidence="1">
    <location>
        <begin position="78"/>
        <end position="107"/>
    </location>
</feature>
<gene>
    <name evidence="2" type="ORF">K7G82_22595</name>
</gene>
<evidence type="ECO:0000313" key="2">
    <source>
        <dbReference type="EMBL" id="MBY8825108.1"/>
    </source>
</evidence>
<name>A0ABS7PV82_9SPHN</name>
<comment type="caution">
    <text evidence="2">The sequence shown here is derived from an EMBL/GenBank/DDBJ whole genome shotgun (WGS) entry which is preliminary data.</text>
</comment>
<evidence type="ECO:0000313" key="3">
    <source>
        <dbReference type="Proteomes" id="UP000706039"/>
    </source>
</evidence>
<keyword evidence="3" id="KW-1185">Reference proteome</keyword>
<proteinExistence type="predicted"/>